<proteinExistence type="predicted"/>
<gene>
    <name evidence="1" type="ORF">NDU88_007970</name>
</gene>
<accession>A0AAV7N4Z5</accession>
<name>A0AAV7N4Z5_PLEWA</name>
<reference evidence="1" key="1">
    <citation type="journal article" date="2022" name="bioRxiv">
        <title>Sequencing and chromosome-scale assembly of the giantPleurodeles waltlgenome.</title>
        <authorList>
            <person name="Brown T."/>
            <person name="Elewa A."/>
            <person name="Iarovenko S."/>
            <person name="Subramanian E."/>
            <person name="Araus A.J."/>
            <person name="Petzold A."/>
            <person name="Susuki M."/>
            <person name="Suzuki K.-i.T."/>
            <person name="Hayashi T."/>
            <person name="Toyoda A."/>
            <person name="Oliveira C."/>
            <person name="Osipova E."/>
            <person name="Leigh N.D."/>
            <person name="Simon A."/>
            <person name="Yun M.H."/>
        </authorList>
    </citation>
    <scope>NUCLEOTIDE SEQUENCE</scope>
    <source>
        <strain evidence="1">20211129_DDA</strain>
        <tissue evidence="1">Liver</tissue>
    </source>
</reference>
<comment type="caution">
    <text evidence="1">The sequence shown here is derived from an EMBL/GenBank/DDBJ whole genome shotgun (WGS) entry which is preliminary data.</text>
</comment>
<sequence length="100" mass="10908">MIFERASPQGSGALKVPGGAIRAQRPSVKVSTESVGAQLLLKGTQLYRICRAQLQRLAVHVPLRRVSVVGLTSIEVHVDNEGRGTIRHGPWRRGCWSIGQ</sequence>
<dbReference type="EMBL" id="JANPWB010000013">
    <property type="protein sequence ID" value="KAJ1110621.1"/>
    <property type="molecule type" value="Genomic_DNA"/>
</dbReference>
<evidence type="ECO:0000313" key="1">
    <source>
        <dbReference type="EMBL" id="KAJ1110621.1"/>
    </source>
</evidence>
<evidence type="ECO:0000313" key="2">
    <source>
        <dbReference type="Proteomes" id="UP001066276"/>
    </source>
</evidence>
<keyword evidence="2" id="KW-1185">Reference proteome</keyword>
<dbReference type="AlphaFoldDB" id="A0AAV7N4Z5"/>
<protein>
    <submittedName>
        <fullName evidence="1">Uncharacterized protein</fullName>
    </submittedName>
</protein>
<organism evidence="1 2">
    <name type="scientific">Pleurodeles waltl</name>
    <name type="common">Iberian ribbed newt</name>
    <dbReference type="NCBI Taxonomy" id="8319"/>
    <lineage>
        <taxon>Eukaryota</taxon>
        <taxon>Metazoa</taxon>
        <taxon>Chordata</taxon>
        <taxon>Craniata</taxon>
        <taxon>Vertebrata</taxon>
        <taxon>Euteleostomi</taxon>
        <taxon>Amphibia</taxon>
        <taxon>Batrachia</taxon>
        <taxon>Caudata</taxon>
        <taxon>Salamandroidea</taxon>
        <taxon>Salamandridae</taxon>
        <taxon>Pleurodelinae</taxon>
        <taxon>Pleurodeles</taxon>
    </lineage>
</organism>
<dbReference type="Proteomes" id="UP001066276">
    <property type="component" value="Chromosome 9"/>
</dbReference>